<accession>F4RBU9</accession>
<gene>
    <name evidence="3" type="ORF">MELLADRAFT_103594</name>
</gene>
<feature type="chain" id="PRO_5013107667" description="Secreted protein" evidence="2">
    <location>
        <begin position="16"/>
        <end position="394"/>
    </location>
</feature>
<reference evidence="4" key="1">
    <citation type="journal article" date="2011" name="Proc. Natl. Acad. Sci. U.S.A.">
        <title>Obligate biotrophy features unraveled by the genomic analysis of rust fungi.</title>
        <authorList>
            <person name="Duplessis S."/>
            <person name="Cuomo C.A."/>
            <person name="Lin Y.-C."/>
            <person name="Aerts A."/>
            <person name="Tisserant E."/>
            <person name="Veneault-Fourrey C."/>
            <person name="Joly D.L."/>
            <person name="Hacquard S."/>
            <person name="Amselem J."/>
            <person name="Cantarel B.L."/>
            <person name="Chiu R."/>
            <person name="Coutinho P.M."/>
            <person name="Feau N."/>
            <person name="Field M."/>
            <person name="Frey P."/>
            <person name="Gelhaye E."/>
            <person name="Goldberg J."/>
            <person name="Grabherr M.G."/>
            <person name="Kodira C.D."/>
            <person name="Kohler A."/>
            <person name="Kuees U."/>
            <person name="Lindquist E.A."/>
            <person name="Lucas S.M."/>
            <person name="Mago R."/>
            <person name="Mauceli E."/>
            <person name="Morin E."/>
            <person name="Murat C."/>
            <person name="Pangilinan J.L."/>
            <person name="Park R."/>
            <person name="Pearson M."/>
            <person name="Quesneville H."/>
            <person name="Rouhier N."/>
            <person name="Sakthikumar S."/>
            <person name="Salamov A.A."/>
            <person name="Schmutz J."/>
            <person name="Selles B."/>
            <person name="Shapiro H."/>
            <person name="Tanguay P."/>
            <person name="Tuskan G.A."/>
            <person name="Henrissat B."/>
            <person name="Van de Peer Y."/>
            <person name="Rouze P."/>
            <person name="Ellis J.G."/>
            <person name="Dodds P.N."/>
            <person name="Schein J.E."/>
            <person name="Zhong S."/>
            <person name="Hamelin R.C."/>
            <person name="Grigoriev I.V."/>
            <person name="Szabo L.J."/>
            <person name="Martin F."/>
        </authorList>
    </citation>
    <scope>NUCLEOTIDE SEQUENCE [LARGE SCALE GENOMIC DNA]</scope>
    <source>
        <strain evidence="4">98AG31 / pathotype 3-4-7</strain>
    </source>
</reference>
<name>F4RBU9_MELLP</name>
<keyword evidence="1" id="KW-0472">Membrane</keyword>
<keyword evidence="1" id="KW-1133">Transmembrane helix</keyword>
<dbReference type="VEuPathDB" id="FungiDB:MELLADRAFT_103594"/>
<keyword evidence="2" id="KW-0732">Signal</keyword>
<evidence type="ECO:0000313" key="3">
    <source>
        <dbReference type="EMBL" id="EGG10170.1"/>
    </source>
</evidence>
<dbReference type="EMBL" id="GL883095">
    <property type="protein sequence ID" value="EGG10170.1"/>
    <property type="molecule type" value="Genomic_DNA"/>
</dbReference>
<sequence>MAVFILCLGIHSDFAVLTWRRNVISDADASLVFAAAASHHWKKGSAVKSLKSLNASVRASLPESGEAICQSLAGFARELLGYNKFTKTFPPEPSPDERCQLRPLKQKDIMSDRRVFTLQSPSGDDGQARNKYYRFKYLCIADLEKHGISRITFDWKAPDSDPWNRTMAVFLFKHWQYANTQGAFKEAVPSENDEDTCIGIILRWMRGRAVDIRQGRRSPEKILRKETCRKKIKSLLQLFEYRKQSLHRVLLAANLPNSEEELLPSQDCCSETEWEPEKTHCHSIGLVWRSRQYASLLHQIDKASFKYCASQNGLLIASQRFDQCRIEATRTNPNAPYSEQSRIISVVVFTYIFSIAIEVGLVEMYRVNFKWKTCPKCPEYIKWLAWVHCIHNLQ</sequence>
<evidence type="ECO:0000313" key="4">
    <source>
        <dbReference type="Proteomes" id="UP000001072"/>
    </source>
</evidence>
<dbReference type="HOGENOM" id="CLU_058865_1_0_1"/>
<keyword evidence="1" id="KW-0812">Transmembrane</keyword>
<evidence type="ECO:0008006" key="5">
    <source>
        <dbReference type="Google" id="ProtNLM"/>
    </source>
</evidence>
<evidence type="ECO:0000256" key="1">
    <source>
        <dbReference type="SAM" id="Phobius"/>
    </source>
</evidence>
<dbReference type="RefSeq" id="XP_007406471.1">
    <property type="nucleotide sequence ID" value="XM_007406409.1"/>
</dbReference>
<organism evidence="4">
    <name type="scientific">Melampsora larici-populina (strain 98AG31 / pathotype 3-4-7)</name>
    <name type="common">Poplar leaf rust fungus</name>
    <dbReference type="NCBI Taxonomy" id="747676"/>
    <lineage>
        <taxon>Eukaryota</taxon>
        <taxon>Fungi</taxon>
        <taxon>Dikarya</taxon>
        <taxon>Basidiomycota</taxon>
        <taxon>Pucciniomycotina</taxon>
        <taxon>Pucciniomycetes</taxon>
        <taxon>Pucciniales</taxon>
        <taxon>Melampsoraceae</taxon>
        <taxon>Melampsora</taxon>
    </lineage>
</organism>
<dbReference type="GeneID" id="18922017"/>
<proteinExistence type="predicted"/>
<dbReference type="InParanoid" id="F4RBU9"/>
<dbReference type="KEGG" id="mlr:MELLADRAFT_103594"/>
<feature type="signal peptide" evidence="2">
    <location>
        <begin position="1"/>
        <end position="15"/>
    </location>
</feature>
<protein>
    <recommendedName>
        <fullName evidence="5">Secreted protein</fullName>
    </recommendedName>
</protein>
<feature type="transmembrane region" description="Helical" evidence="1">
    <location>
        <begin position="343"/>
        <end position="362"/>
    </location>
</feature>
<dbReference type="Proteomes" id="UP000001072">
    <property type="component" value="Unassembled WGS sequence"/>
</dbReference>
<dbReference type="AlphaFoldDB" id="F4RBU9"/>
<evidence type="ECO:0000256" key="2">
    <source>
        <dbReference type="SAM" id="SignalP"/>
    </source>
</evidence>
<dbReference type="OrthoDB" id="3224221at2759"/>
<keyword evidence="4" id="KW-1185">Reference proteome</keyword>